<feature type="region of interest" description="Disordered" evidence="2">
    <location>
        <begin position="327"/>
        <end position="419"/>
    </location>
</feature>
<keyword evidence="4" id="KW-1185">Reference proteome</keyword>
<accession>A0A8K0HK48</accession>
<evidence type="ECO:0000256" key="2">
    <source>
        <dbReference type="SAM" id="MobiDB-lite"/>
    </source>
</evidence>
<protein>
    <submittedName>
        <fullName evidence="3">Uncharacterized protein</fullName>
    </submittedName>
</protein>
<feature type="compositionally biased region" description="Acidic residues" evidence="2">
    <location>
        <begin position="531"/>
        <end position="558"/>
    </location>
</feature>
<dbReference type="Proteomes" id="UP000796880">
    <property type="component" value="Unassembled WGS sequence"/>
</dbReference>
<feature type="region of interest" description="Disordered" evidence="2">
    <location>
        <begin position="1"/>
        <end position="63"/>
    </location>
</feature>
<dbReference type="OrthoDB" id="1750920at2759"/>
<gene>
    <name evidence="3" type="ORF">FNV43_RR03569</name>
</gene>
<evidence type="ECO:0000313" key="3">
    <source>
        <dbReference type="EMBL" id="KAF3453134.1"/>
    </source>
</evidence>
<feature type="compositionally biased region" description="Polar residues" evidence="2">
    <location>
        <begin position="347"/>
        <end position="364"/>
    </location>
</feature>
<sequence length="609" mass="69395">MSSEESRAPLEPYLAYSNPSPDSTPSLSSESSSIRIIEPDQVTEQNLAPYAKPSTRRDDPEEHRPKFFTQYPVLIKTNIPSIFKSEDMLYLKERYRFPKNVVLSSPRKGERADFVRDRWVYFYEIAFKLSLRLPFHRIINMVLNYFNLAPGQLILNGWRYLLGLIVLSETARKADLLSTLDSKLDYFWTRQRATKAEKKDTSSSREKVFSILLARLTLGFARLGQKENNSIDILRSVGEKSLNQLLSEKSFRSTSYWPSKQKNKEASPYEPEAEPTPESIPLPILEVPYMHILEGYIRLLYDKPSDPLWASYPTVDMGKTKVRIPTDAELAEKERKKKERKAAQKASGSALNKNLESTSGSTVLVQPRDLTITNLEKSPERKQRQSSAPATHKDKGKVPQAPKNSLRLEDSTYVRSEQNQEAEVVDGLMTRHDRVILKGMTFDEISHEAEQCSLMADSALKKKTMSLNKLIATNKSLEDEVQRLKQIVADATSEAEQLEKNWFQANLKRTEKEEELRNLTLDFSRIPFERDDFDDEEGDNDFSEISSGDDETEDDAEGEQNVNTQPKDLPQAPEKSPSPTRDSLIEAMQAARSERARPSANVEEVTSAV</sequence>
<dbReference type="EMBL" id="VOIH02000002">
    <property type="protein sequence ID" value="KAF3453134.1"/>
    <property type="molecule type" value="Genomic_DNA"/>
</dbReference>
<name>A0A8K0HK48_9ROSA</name>
<dbReference type="AlphaFoldDB" id="A0A8K0HK48"/>
<evidence type="ECO:0000313" key="4">
    <source>
        <dbReference type="Proteomes" id="UP000796880"/>
    </source>
</evidence>
<feature type="coiled-coil region" evidence="1">
    <location>
        <begin position="460"/>
        <end position="501"/>
    </location>
</feature>
<reference evidence="3" key="1">
    <citation type="submission" date="2020-03" db="EMBL/GenBank/DDBJ databases">
        <title>A high-quality chromosome-level genome assembly of a woody plant with both climbing and erect habits, Rhamnella rubrinervis.</title>
        <authorList>
            <person name="Lu Z."/>
            <person name="Yang Y."/>
            <person name="Zhu X."/>
            <person name="Sun Y."/>
        </authorList>
    </citation>
    <scope>NUCLEOTIDE SEQUENCE</scope>
    <source>
        <strain evidence="3">BYM</strain>
        <tissue evidence="3">Leaf</tissue>
    </source>
</reference>
<feature type="region of interest" description="Disordered" evidence="2">
    <location>
        <begin position="529"/>
        <end position="609"/>
    </location>
</feature>
<feature type="compositionally biased region" description="Low complexity" evidence="2">
    <location>
        <begin position="17"/>
        <end position="33"/>
    </location>
</feature>
<feature type="region of interest" description="Disordered" evidence="2">
    <location>
        <begin position="257"/>
        <end position="280"/>
    </location>
</feature>
<organism evidence="3 4">
    <name type="scientific">Rhamnella rubrinervis</name>
    <dbReference type="NCBI Taxonomy" id="2594499"/>
    <lineage>
        <taxon>Eukaryota</taxon>
        <taxon>Viridiplantae</taxon>
        <taxon>Streptophyta</taxon>
        <taxon>Embryophyta</taxon>
        <taxon>Tracheophyta</taxon>
        <taxon>Spermatophyta</taxon>
        <taxon>Magnoliopsida</taxon>
        <taxon>eudicotyledons</taxon>
        <taxon>Gunneridae</taxon>
        <taxon>Pentapetalae</taxon>
        <taxon>rosids</taxon>
        <taxon>fabids</taxon>
        <taxon>Rosales</taxon>
        <taxon>Rhamnaceae</taxon>
        <taxon>rhamnoid group</taxon>
        <taxon>Rhamneae</taxon>
        <taxon>Rhamnella</taxon>
    </lineage>
</organism>
<proteinExistence type="predicted"/>
<keyword evidence="1" id="KW-0175">Coiled coil</keyword>
<evidence type="ECO:0000256" key="1">
    <source>
        <dbReference type="SAM" id="Coils"/>
    </source>
</evidence>
<comment type="caution">
    <text evidence="3">The sequence shown here is derived from an EMBL/GenBank/DDBJ whole genome shotgun (WGS) entry which is preliminary data.</text>
</comment>